<dbReference type="OMA" id="CIVDAFT"/>
<dbReference type="STRING" id="1287681.M7THZ1"/>
<organism evidence="3 4">
    <name type="scientific">Eutypa lata (strain UCR-EL1)</name>
    <name type="common">Grapevine dieback disease fungus</name>
    <name type="synonym">Eutypa armeniacae</name>
    <dbReference type="NCBI Taxonomy" id="1287681"/>
    <lineage>
        <taxon>Eukaryota</taxon>
        <taxon>Fungi</taxon>
        <taxon>Dikarya</taxon>
        <taxon>Ascomycota</taxon>
        <taxon>Pezizomycotina</taxon>
        <taxon>Sordariomycetes</taxon>
        <taxon>Xylariomycetidae</taxon>
        <taxon>Xylariales</taxon>
        <taxon>Diatrypaceae</taxon>
        <taxon>Eutypa</taxon>
    </lineage>
</organism>
<dbReference type="EMBL" id="KB706057">
    <property type="protein sequence ID" value="EMR69566.1"/>
    <property type="molecule type" value="Genomic_DNA"/>
</dbReference>
<dbReference type="eggNOG" id="ENOG502QS80">
    <property type="taxonomic scope" value="Eukaryota"/>
</dbReference>
<keyword evidence="4" id="KW-1185">Reference proteome</keyword>
<protein>
    <submittedName>
        <fullName evidence="3">Uncharacterized conserved protein ucp028035 protein</fullName>
    </submittedName>
</protein>
<dbReference type="InterPro" id="IPR046539">
    <property type="entry name" value="DUF6604"/>
</dbReference>
<dbReference type="HOGENOM" id="CLU_013511_0_0_1"/>
<dbReference type="OrthoDB" id="5339038at2759"/>
<gene>
    <name evidence="3" type="ORF">UCREL1_3400</name>
</gene>
<feature type="region of interest" description="Disordered" evidence="1">
    <location>
        <begin position="967"/>
        <end position="986"/>
    </location>
</feature>
<reference evidence="4" key="1">
    <citation type="journal article" date="2013" name="Genome Announc.">
        <title>Draft genome sequence of the grapevine dieback fungus Eutypa lata UCR-EL1.</title>
        <authorList>
            <person name="Blanco-Ulate B."/>
            <person name="Rolshausen P.E."/>
            <person name="Cantu D."/>
        </authorList>
    </citation>
    <scope>NUCLEOTIDE SEQUENCE [LARGE SCALE GENOMIC DNA]</scope>
    <source>
        <strain evidence="4">UCR-EL1</strain>
    </source>
</reference>
<evidence type="ECO:0000259" key="2">
    <source>
        <dbReference type="Pfam" id="PF20253"/>
    </source>
</evidence>
<dbReference type="Pfam" id="PF20253">
    <property type="entry name" value="DUF6604"/>
    <property type="match status" value="1"/>
</dbReference>
<dbReference type="InterPro" id="IPR016864">
    <property type="entry name" value="UCP028035"/>
</dbReference>
<dbReference type="Proteomes" id="UP000012174">
    <property type="component" value="Unassembled WGS sequence"/>
</dbReference>
<proteinExistence type="predicted"/>
<feature type="compositionally biased region" description="Basic residues" evidence="1">
    <location>
        <begin position="189"/>
        <end position="214"/>
    </location>
</feature>
<evidence type="ECO:0000313" key="4">
    <source>
        <dbReference type="Proteomes" id="UP000012174"/>
    </source>
</evidence>
<dbReference type="AlphaFoldDB" id="M7THZ1"/>
<evidence type="ECO:0000256" key="1">
    <source>
        <dbReference type="SAM" id="MobiDB-lite"/>
    </source>
</evidence>
<accession>M7THZ1</accession>
<sequence length="986" mass="111921">MASRSSYLEYKQNTRYLLYWVIHTFNKVLETNLSKEQDADTQITPNTTGKTSVSGFVSMAKYIAQHLDAAPSPIYGLFQSVIRARSAAYDIFQQIAAGENDPEIEKSNSSHKHFIDALTEAFGILGGNKWQEGQWPEGKEQTDAGGVLESVLFANKFNALSVSGGPPDEQDDQGDGQDAAAAAESTKRDKPKQKKQARPGKGKNSKQSNKKKNKRQAEAKQPSLDDVPLESYSIVEDQEGVNVDYYLAVLDLLKEMIGHRNLLQGLWHDVAYDDMNSAVAGTVSKLAIASIQQLEFSTFLDFPGRDSFESAIRTITRGTLEEPKSFLTASLHLYRNTEHHMSKEVDLDVKEHFFICAYLDLVDFITDFQKTRTGKPTKSMLAEIRNWDPQLDLQRATKQERIRWRRSYAINWLYDLVNLFSAIVVQRNTLRGESHVYENVDWSVNGPWNHHRRLFGLNEFAGFVTTLAMQRPSTSFRHRIFPHHVFQFQCILDSLTVSQGWSLSVLRGHVLEPPPSGFRPRRDVDLFLDRENQRIGRGCLQAVDVLRQLFEKDGALNENTNRHKASYDILEGMQYDFINWLGESKYMEGLNTIPPSRFSNTNANGLWEYSPFLCGVGLMEGLELMYSIGVMLWDRMPEPMLIIHIHNMLVQKGYIQRPIGVYDALQELFAPSFFVNSEAPKSNFYAALSARVEETGSRLATFSRRRDASVARAANDIHGIMDAHSNRFFKQRSNLVLYRQAEWNIDRIPDDRLSITSLLASIRLSETKHVVDPETGLKRLENTELAVRARAAGMDEESLINLARSARGLREPELKPENLPSSLAKELENGTLSLRARRSGAGGSSDEAKMSNLDLLEIIKWDVFRDLCGAEPLSGINYLSLTAMFMMQFMRIERELERLRNPVYMRVYKTDRTFRNEKRTGLVAAIMIEEDEECLGVIAQLLQDPRAGLVDNIYWGDVEDALERMGRTKSKPSMGEDPIDGDCQIM</sequence>
<feature type="domain" description="DUF6604" evidence="2">
    <location>
        <begin position="9"/>
        <end position="295"/>
    </location>
</feature>
<dbReference type="PANTHER" id="PTHR38795">
    <property type="entry name" value="DUF6604 DOMAIN-CONTAINING PROTEIN"/>
    <property type="match status" value="1"/>
</dbReference>
<dbReference type="PIRSF" id="PIRSF028035">
    <property type="entry name" value="UCP028035"/>
    <property type="match status" value="1"/>
</dbReference>
<dbReference type="PANTHER" id="PTHR38795:SF1">
    <property type="entry name" value="DUF6604 DOMAIN-CONTAINING PROTEIN"/>
    <property type="match status" value="1"/>
</dbReference>
<feature type="region of interest" description="Disordered" evidence="1">
    <location>
        <begin position="161"/>
        <end position="225"/>
    </location>
</feature>
<evidence type="ECO:0000313" key="3">
    <source>
        <dbReference type="EMBL" id="EMR69566.1"/>
    </source>
</evidence>
<dbReference type="KEGG" id="ela:UCREL1_3400"/>
<name>M7THZ1_EUTLA</name>